<dbReference type="AlphaFoldDB" id="A0A517ZDG1"/>
<accession>A0A517ZDG1</accession>
<name>A0A517ZDG1_9PLAN</name>
<evidence type="ECO:0000259" key="1">
    <source>
        <dbReference type="Pfam" id="PF00685"/>
    </source>
</evidence>
<dbReference type="Gene3D" id="3.40.50.300">
    <property type="entry name" value="P-loop containing nucleotide triphosphate hydrolases"/>
    <property type="match status" value="1"/>
</dbReference>
<protein>
    <submittedName>
        <fullName evidence="2">Sulfotransferase domain protein</fullName>
    </submittedName>
</protein>
<dbReference type="SUPFAM" id="SSF52540">
    <property type="entry name" value="P-loop containing nucleoside triphosphate hydrolases"/>
    <property type="match status" value="1"/>
</dbReference>
<sequence>MPNSEHITIVSGLPRSGTSMMMKMLEQGGLTAVTDRVRTADDDNPNGYYEFEPVKKTRDDPSWLPDARGKVVKMVYSLLRDLPSDFSYRVVFMRRALPEVIASQNKMLRRHGKDPKPGDDALMMGLFEKELQKIEEWLELQPNFETVYVWYNELLSDPRETVKIINEFCDEELDEAAMCGVIDPNLYRNRA</sequence>
<keyword evidence="3" id="KW-1185">Reference proteome</keyword>
<proteinExistence type="predicted"/>
<dbReference type="GO" id="GO:0008146">
    <property type="term" value="F:sulfotransferase activity"/>
    <property type="evidence" value="ECO:0007669"/>
    <property type="project" value="InterPro"/>
</dbReference>
<dbReference type="OrthoDB" id="9779418at2"/>
<organism evidence="2 3">
    <name type="scientific">Maioricimonas rarisocia</name>
    <dbReference type="NCBI Taxonomy" id="2528026"/>
    <lineage>
        <taxon>Bacteria</taxon>
        <taxon>Pseudomonadati</taxon>
        <taxon>Planctomycetota</taxon>
        <taxon>Planctomycetia</taxon>
        <taxon>Planctomycetales</taxon>
        <taxon>Planctomycetaceae</taxon>
        <taxon>Maioricimonas</taxon>
    </lineage>
</organism>
<dbReference type="Proteomes" id="UP000320496">
    <property type="component" value="Chromosome"/>
</dbReference>
<feature type="domain" description="Sulfotransferase" evidence="1">
    <location>
        <begin position="8"/>
        <end position="176"/>
    </location>
</feature>
<gene>
    <name evidence="2" type="ORF">Mal4_48600</name>
</gene>
<dbReference type="InterPro" id="IPR000863">
    <property type="entry name" value="Sulfotransferase_dom"/>
</dbReference>
<dbReference type="KEGG" id="mri:Mal4_48600"/>
<reference evidence="2 3" key="1">
    <citation type="submission" date="2019-02" db="EMBL/GenBank/DDBJ databases">
        <title>Deep-cultivation of Planctomycetes and their phenomic and genomic characterization uncovers novel biology.</title>
        <authorList>
            <person name="Wiegand S."/>
            <person name="Jogler M."/>
            <person name="Boedeker C."/>
            <person name="Pinto D."/>
            <person name="Vollmers J."/>
            <person name="Rivas-Marin E."/>
            <person name="Kohn T."/>
            <person name="Peeters S.H."/>
            <person name="Heuer A."/>
            <person name="Rast P."/>
            <person name="Oberbeckmann S."/>
            <person name="Bunk B."/>
            <person name="Jeske O."/>
            <person name="Meyerdierks A."/>
            <person name="Storesund J.E."/>
            <person name="Kallscheuer N."/>
            <person name="Luecker S."/>
            <person name="Lage O.M."/>
            <person name="Pohl T."/>
            <person name="Merkel B.J."/>
            <person name="Hornburger P."/>
            <person name="Mueller R.-W."/>
            <person name="Bruemmer F."/>
            <person name="Labrenz M."/>
            <person name="Spormann A.M."/>
            <person name="Op den Camp H."/>
            <person name="Overmann J."/>
            <person name="Amann R."/>
            <person name="Jetten M.S.M."/>
            <person name="Mascher T."/>
            <person name="Medema M.H."/>
            <person name="Devos D.P."/>
            <person name="Kaster A.-K."/>
            <person name="Ovreas L."/>
            <person name="Rohde M."/>
            <person name="Galperin M.Y."/>
            <person name="Jogler C."/>
        </authorList>
    </citation>
    <scope>NUCLEOTIDE SEQUENCE [LARGE SCALE GENOMIC DNA]</scope>
    <source>
        <strain evidence="2 3">Mal4</strain>
    </source>
</reference>
<dbReference type="InterPro" id="IPR027417">
    <property type="entry name" value="P-loop_NTPase"/>
</dbReference>
<dbReference type="RefSeq" id="WP_145371789.1">
    <property type="nucleotide sequence ID" value="NZ_CP036275.1"/>
</dbReference>
<dbReference type="Pfam" id="PF00685">
    <property type="entry name" value="Sulfotransfer_1"/>
    <property type="match status" value="1"/>
</dbReference>
<evidence type="ECO:0000313" key="3">
    <source>
        <dbReference type="Proteomes" id="UP000320496"/>
    </source>
</evidence>
<keyword evidence="2" id="KW-0808">Transferase</keyword>
<dbReference type="EMBL" id="CP036275">
    <property type="protein sequence ID" value="QDU40502.1"/>
    <property type="molecule type" value="Genomic_DNA"/>
</dbReference>
<evidence type="ECO:0000313" key="2">
    <source>
        <dbReference type="EMBL" id="QDU40502.1"/>
    </source>
</evidence>